<feature type="non-terminal residue" evidence="2">
    <location>
        <position position="1"/>
    </location>
</feature>
<feature type="region of interest" description="Disordered" evidence="1">
    <location>
        <begin position="92"/>
        <end position="148"/>
    </location>
</feature>
<reference evidence="2 3" key="1">
    <citation type="submission" date="2024-05" db="EMBL/GenBank/DDBJ databases">
        <title>Genome sequencing and assembly of Indian major carp, Cirrhinus mrigala (Hamilton, 1822).</title>
        <authorList>
            <person name="Mohindra V."/>
            <person name="Chowdhury L.M."/>
            <person name="Lal K."/>
            <person name="Jena J.K."/>
        </authorList>
    </citation>
    <scope>NUCLEOTIDE SEQUENCE [LARGE SCALE GENOMIC DNA]</scope>
    <source>
        <strain evidence="2">CM1030</strain>
        <tissue evidence="2">Blood</tissue>
    </source>
</reference>
<feature type="compositionally biased region" description="Low complexity" evidence="1">
    <location>
        <begin position="114"/>
        <end position="127"/>
    </location>
</feature>
<evidence type="ECO:0000256" key="1">
    <source>
        <dbReference type="SAM" id="MobiDB-lite"/>
    </source>
</evidence>
<comment type="caution">
    <text evidence="2">The sequence shown here is derived from an EMBL/GenBank/DDBJ whole genome shotgun (WGS) entry which is preliminary data.</text>
</comment>
<dbReference type="Proteomes" id="UP001529510">
    <property type="component" value="Unassembled WGS sequence"/>
</dbReference>
<name>A0ABD0RAL0_CIRMR</name>
<evidence type="ECO:0000313" key="2">
    <source>
        <dbReference type="EMBL" id="KAL0194937.1"/>
    </source>
</evidence>
<gene>
    <name evidence="2" type="ORF">M9458_008509</name>
</gene>
<sequence length="148" mass="16544">RQEYVTVFALPPIVKGLLKSTEGATFDSGPVKFFQAKAVEQLQIGWNQLFEQADNPVILSSALDPRFRRLKFLSPEQIITVQAKVQTETLAARKEMEQQQQTSTSARRTEAKPSTSLLDSLLESGGSSEEESREEKAEEDLNTQISNE</sequence>
<evidence type="ECO:0000313" key="3">
    <source>
        <dbReference type="Proteomes" id="UP001529510"/>
    </source>
</evidence>
<dbReference type="EMBL" id="JAMKFB020000004">
    <property type="protein sequence ID" value="KAL0194937.1"/>
    <property type="molecule type" value="Genomic_DNA"/>
</dbReference>
<feature type="non-terminal residue" evidence="2">
    <location>
        <position position="148"/>
    </location>
</feature>
<protein>
    <submittedName>
        <fullName evidence="2">Uncharacterized protein</fullName>
    </submittedName>
</protein>
<organism evidence="2 3">
    <name type="scientific">Cirrhinus mrigala</name>
    <name type="common">Mrigala</name>
    <dbReference type="NCBI Taxonomy" id="683832"/>
    <lineage>
        <taxon>Eukaryota</taxon>
        <taxon>Metazoa</taxon>
        <taxon>Chordata</taxon>
        <taxon>Craniata</taxon>
        <taxon>Vertebrata</taxon>
        <taxon>Euteleostomi</taxon>
        <taxon>Actinopterygii</taxon>
        <taxon>Neopterygii</taxon>
        <taxon>Teleostei</taxon>
        <taxon>Ostariophysi</taxon>
        <taxon>Cypriniformes</taxon>
        <taxon>Cyprinidae</taxon>
        <taxon>Labeoninae</taxon>
        <taxon>Labeonini</taxon>
        <taxon>Cirrhinus</taxon>
    </lineage>
</organism>
<feature type="compositionally biased region" description="Acidic residues" evidence="1">
    <location>
        <begin position="128"/>
        <end position="141"/>
    </location>
</feature>
<proteinExistence type="predicted"/>
<keyword evidence="3" id="KW-1185">Reference proteome</keyword>
<accession>A0ABD0RAL0</accession>
<dbReference type="AlphaFoldDB" id="A0ABD0RAL0"/>